<dbReference type="OrthoDB" id="7509131at2"/>
<feature type="compositionally biased region" description="Polar residues" evidence="1">
    <location>
        <begin position="34"/>
        <end position="51"/>
    </location>
</feature>
<organism evidence="2 3">
    <name type="scientific">Alteraurantiacibacter buctensis</name>
    <dbReference type="NCBI Taxonomy" id="1503981"/>
    <lineage>
        <taxon>Bacteria</taxon>
        <taxon>Pseudomonadati</taxon>
        <taxon>Pseudomonadota</taxon>
        <taxon>Alphaproteobacteria</taxon>
        <taxon>Sphingomonadales</taxon>
        <taxon>Erythrobacteraceae</taxon>
        <taxon>Alteraurantiacibacter</taxon>
    </lineage>
</organism>
<dbReference type="RefSeq" id="WP_160771549.1">
    <property type="nucleotide sequence ID" value="NZ_WTYV01000002.1"/>
</dbReference>
<proteinExistence type="predicted"/>
<protein>
    <submittedName>
        <fullName evidence="2">Uncharacterized protein</fullName>
    </submittedName>
</protein>
<sequence>MAQLSKPAIPVKMYKHFAVTTFALTALLALFASGSPQESGSRPTPESTQSGRPDPRPASTPTPAYGEANMDTGGKIESGNGYEIYQEYDQSNFRRAAGSDVIGEIGATTAARSGSENAGFTREYLDSLTDEELEELLRQLRAGGVQDPATRQQIQQLLETGSRRRSGST</sequence>
<keyword evidence="3" id="KW-1185">Reference proteome</keyword>
<evidence type="ECO:0000313" key="2">
    <source>
        <dbReference type="EMBL" id="MXO71654.1"/>
    </source>
</evidence>
<accession>A0A844YYW5</accession>
<evidence type="ECO:0000313" key="3">
    <source>
        <dbReference type="Proteomes" id="UP000466966"/>
    </source>
</evidence>
<gene>
    <name evidence="2" type="ORF">GRI99_08370</name>
</gene>
<dbReference type="Proteomes" id="UP000466966">
    <property type="component" value="Unassembled WGS sequence"/>
</dbReference>
<name>A0A844YYW5_9SPHN</name>
<reference evidence="2 3" key="1">
    <citation type="submission" date="2019-12" db="EMBL/GenBank/DDBJ databases">
        <title>Genomic-based taxomic classification of the family Erythrobacteraceae.</title>
        <authorList>
            <person name="Xu L."/>
        </authorList>
    </citation>
    <scope>NUCLEOTIDE SEQUENCE [LARGE SCALE GENOMIC DNA]</scope>
    <source>
        <strain evidence="2 3">M0322</strain>
    </source>
</reference>
<comment type="caution">
    <text evidence="2">The sequence shown here is derived from an EMBL/GenBank/DDBJ whole genome shotgun (WGS) entry which is preliminary data.</text>
</comment>
<dbReference type="EMBL" id="WTYV01000002">
    <property type="protein sequence ID" value="MXO71654.1"/>
    <property type="molecule type" value="Genomic_DNA"/>
</dbReference>
<dbReference type="AlphaFoldDB" id="A0A844YYW5"/>
<evidence type="ECO:0000256" key="1">
    <source>
        <dbReference type="SAM" id="MobiDB-lite"/>
    </source>
</evidence>
<feature type="region of interest" description="Disordered" evidence="1">
    <location>
        <begin position="34"/>
        <end position="81"/>
    </location>
</feature>